<dbReference type="PANTHER" id="PTHR31598:SF1">
    <property type="entry name" value="DYNEIN REGULATORY COMPLEX PROTEIN 10"/>
    <property type="match status" value="1"/>
</dbReference>
<dbReference type="EMBL" id="NEVH01000610">
    <property type="protein sequence ID" value="PNF43383.1"/>
    <property type="molecule type" value="Genomic_DNA"/>
</dbReference>
<keyword evidence="13" id="KW-1185">Reference proteome</keyword>
<evidence type="ECO:0000256" key="9">
    <source>
        <dbReference type="ARBA" id="ARBA00023273"/>
    </source>
</evidence>
<dbReference type="OrthoDB" id="536093at2759"/>
<evidence type="ECO:0000256" key="7">
    <source>
        <dbReference type="ARBA" id="ARBA00023069"/>
    </source>
</evidence>
<evidence type="ECO:0000256" key="10">
    <source>
        <dbReference type="SAM" id="Coils"/>
    </source>
</evidence>
<feature type="compositionally biased region" description="Basic residues" evidence="11">
    <location>
        <begin position="155"/>
        <end position="167"/>
    </location>
</feature>
<feature type="compositionally biased region" description="Basic and acidic residues" evidence="11">
    <location>
        <begin position="168"/>
        <end position="180"/>
    </location>
</feature>
<comment type="caution">
    <text evidence="12">The sequence shown here is derived from an EMBL/GenBank/DDBJ whole genome shotgun (WGS) entry which is preliminary data.</text>
</comment>
<keyword evidence="10" id="KW-0175">Coiled coil</keyword>
<name>A0A2J7RRC4_9NEOP</name>
<accession>A0A2J7RRC4</accession>
<dbReference type="PANTHER" id="PTHR31598">
    <property type="entry name" value="IQ DOMAIN-CONTAINING PROTEIN D"/>
    <property type="match status" value="1"/>
</dbReference>
<dbReference type="Proteomes" id="UP000235965">
    <property type="component" value="Unassembled WGS sequence"/>
</dbReference>
<evidence type="ECO:0000256" key="3">
    <source>
        <dbReference type="ARBA" id="ARBA00009071"/>
    </source>
</evidence>
<feature type="coiled-coil region" evidence="10">
    <location>
        <begin position="85"/>
        <end position="119"/>
    </location>
</feature>
<keyword evidence="8" id="KW-0206">Cytoskeleton</keyword>
<comment type="function">
    <text evidence="1">Component of the nexin-dynein regulatory complex (N-DRC), a key regulator of ciliary/flagellar motility which maintains the alignment and integrity of the distal axoneme and regulates microtubule sliding in motile axonemes.</text>
</comment>
<evidence type="ECO:0000256" key="1">
    <source>
        <dbReference type="ARBA" id="ARBA00003029"/>
    </source>
</evidence>
<comment type="subcellular location">
    <subcellularLocation>
        <location evidence="2">Cytoplasm</location>
        <location evidence="2">Cytoskeleton</location>
        <location evidence="2">Flagellum axoneme</location>
    </subcellularLocation>
</comment>
<sequence>MSSKWKWFRSYDSECKMVREWRESEIQQEAMTNEIRNADVKLKSLLSIHLAQEKELRAERLKVQTQLISWLKKYDTDIGEKQAMYDEVLAGFEEEKRQMKELMEQFITQQVEYERLMKEKADEEQARLEKKMYAFITNTSARRIQRYWRAYRARKLARRKGRKKRRGKSDGSAKDLKETS</sequence>
<evidence type="ECO:0000256" key="4">
    <source>
        <dbReference type="ARBA" id="ARBA00021752"/>
    </source>
</evidence>
<keyword evidence="9" id="KW-0966">Cell projection</keyword>
<dbReference type="PROSITE" id="PS50096">
    <property type="entry name" value="IQ"/>
    <property type="match status" value="1"/>
</dbReference>
<comment type="similarity">
    <text evidence="3">Belongs to the DRC10 family.</text>
</comment>
<evidence type="ECO:0000256" key="11">
    <source>
        <dbReference type="SAM" id="MobiDB-lite"/>
    </source>
</evidence>
<organism evidence="12 13">
    <name type="scientific">Cryptotermes secundus</name>
    <dbReference type="NCBI Taxonomy" id="105785"/>
    <lineage>
        <taxon>Eukaryota</taxon>
        <taxon>Metazoa</taxon>
        <taxon>Ecdysozoa</taxon>
        <taxon>Arthropoda</taxon>
        <taxon>Hexapoda</taxon>
        <taxon>Insecta</taxon>
        <taxon>Pterygota</taxon>
        <taxon>Neoptera</taxon>
        <taxon>Polyneoptera</taxon>
        <taxon>Dictyoptera</taxon>
        <taxon>Blattodea</taxon>
        <taxon>Blattoidea</taxon>
        <taxon>Termitoidae</taxon>
        <taxon>Kalotermitidae</taxon>
        <taxon>Cryptotermitinae</taxon>
        <taxon>Cryptotermes</taxon>
    </lineage>
</organism>
<dbReference type="InterPro" id="IPR042815">
    <property type="entry name" value="DRC10"/>
</dbReference>
<gene>
    <name evidence="12" type="ORF">B7P43_G13919</name>
</gene>
<dbReference type="STRING" id="105785.A0A2J7RRC4"/>
<dbReference type="InParanoid" id="A0A2J7RRC4"/>
<proteinExistence type="inferred from homology"/>
<evidence type="ECO:0000313" key="13">
    <source>
        <dbReference type="Proteomes" id="UP000235965"/>
    </source>
</evidence>
<keyword evidence="5" id="KW-0963">Cytoplasm</keyword>
<feature type="region of interest" description="Disordered" evidence="11">
    <location>
        <begin position="155"/>
        <end position="180"/>
    </location>
</feature>
<evidence type="ECO:0000256" key="5">
    <source>
        <dbReference type="ARBA" id="ARBA00022490"/>
    </source>
</evidence>
<reference evidence="12 13" key="1">
    <citation type="submission" date="2017-12" db="EMBL/GenBank/DDBJ databases">
        <title>Hemimetabolous genomes reveal molecular basis of termite eusociality.</title>
        <authorList>
            <person name="Harrison M.C."/>
            <person name="Jongepier E."/>
            <person name="Robertson H.M."/>
            <person name="Arning N."/>
            <person name="Bitard-Feildel T."/>
            <person name="Chao H."/>
            <person name="Childers C.P."/>
            <person name="Dinh H."/>
            <person name="Doddapaneni H."/>
            <person name="Dugan S."/>
            <person name="Gowin J."/>
            <person name="Greiner C."/>
            <person name="Han Y."/>
            <person name="Hu H."/>
            <person name="Hughes D.S.T."/>
            <person name="Huylmans A.-K."/>
            <person name="Kemena C."/>
            <person name="Kremer L.P.M."/>
            <person name="Lee S.L."/>
            <person name="Lopez-Ezquerra A."/>
            <person name="Mallet L."/>
            <person name="Monroy-Kuhn J.M."/>
            <person name="Moser A."/>
            <person name="Murali S.C."/>
            <person name="Muzny D.M."/>
            <person name="Otani S."/>
            <person name="Piulachs M.-D."/>
            <person name="Poelchau M."/>
            <person name="Qu J."/>
            <person name="Schaub F."/>
            <person name="Wada-Katsumata A."/>
            <person name="Worley K.C."/>
            <person name="Xie Q."/>
            <person name="Ylla G."/>
            <person name="Poulsen M."/>
            <person name="Gibbs R.A."/>
            <person name="Schal C."/>
            <person name="Richards S."/>
            <person name="Belles X."/>
            <person name="Korb J."/>
            <person name="Bornberg-Bauer E."/>
        </authorList>
    </citation>
    <scope>NUCLEOTIDE SEQUENCE [LARGE SCALE GENOMIC DNA]</scope>
    <source>
        <tissue evidence="12">Whole body</tissue>
    </source>
</reference>
<evidence type="ECO:0000256" key="6">
    <source>
        <dbReference type="ARBA" id="ARBA00022846"/>
    </source>
</evidence>
<evidence type="ECO:0000313" key="12">
    <source>
        <dbReference type="EMBL" id="PNF43383.1"/>
    </source>
</evidence>
<keyword evidence="6" id="KW-0282">Flagellum</keyword>
<evidence type="ECO:0000256" key="8">
    <source>
        <dbReference type="ARBA" id="ARBA00023212"/>
    </source>
</evidence>
<evidence type="ECO:0000256" key="2">
    <source>
        <dbReference type="ARBA" id="ARBA00004611"/>
    </source>
</evidence>
<protein>
    <recommendedName>
        <fullName evidence="4">Dynein regulatory complex protein 10</fullName>
    </recommendedName>
</protein>
<dbReference type="AlphaFoldDB" id="A0A2J7RRC4"/>
<keyword evidence="7" id="KW-0969">Cilium</keyword>